<sequence>MRLAIRGRSRAATGILRHTAGFTLIELMIAVAVIGILAAIAIPNYQRYVQNARVSDGQTKLMEVTGRLERCYTATNSYANCVTLPEPSEEGFYSIDFQTGPSSGSYTLRASANSPSQVRCAWLEVTQTGERDSDNDCW</sequence>
<evidence type="ECO:0000313" key="3">
    <source>
        <dbReference type="Proteomes" id="UP000063387"/>
    </source>
</evidence>
<dbReference type="Pfam" id="PF16732">
    <property type="entry name" value="ComP_DUS"/>
    <property type="match status" value="1"/>
</dbReference>
<dbReference type="Proteomes" id="UP000063387">
    <property type="component" value="Chromosome"/>
</dbReference>
<dbReference type="GO" id="GO:0043683">
    <property type="term" value="P:type IV pilus assembly"/>
    <property type="evidence" value="ECO:0007669"/>
    <property type="project" value="InterPro"/>
</dbReference>
<dbReference type="Gene3D" id="3.30.700.10">
    <property type="entry name" value="Glycoprotein, Type 4 Pilin"/>
    <property type="match status" value="1"/>
</dbReference>
<dbReference type="PROSITE" id="PS00409">
    <property type="entry name" value="PROKAR_NTER_METHYL"/>
    <property type="match status" value="1"/>
</dbReference>
<protein>
    <submittedName>
        <fullName evidence="2">Fimbrial protein</fullName>
    </submittedName>
</protein>
<name>A0A0X8HAX9_9GAMM</name>
<dbReference type="AlphaFoldDB" id="A0A0X8HAX9"/>
<reference evidence="2 3" key="1">
    <citation type="journal article" date="2016" name="Genome Announc.">
        <title>Draft Genome Sequence of 'Halomonas chromatireducens' Strain AGD 8-3, a Haloalkaliphilic Chromate- and Selenite-Reducing Gammaproteobacterium.</title>
        <authorList>
            <person name="Sharko F.S."/>
            <person name="Shapovalova A.A."/>
            <person name="Tsygankova S.V."/>
            <person name="Komova A.V."/>
            <person name="Boulygina E.S."/>
            <person name="Teslyuk A.B."/>
            <person name="Gotovtsev P.M."/>
            <person name="Namsaraev Z.B."/>
            <person name="Khijniak T.V."/>
            <person name="Nedoluzhko A.V."/>
            <person name="Vasilov R.G."/>
        </authorList>
    </citation>
    <scope>NUCLEOTIDE SEQUENCE [LARGE SCALE GENOMIC DNA]</scope>
    <source>
        <strain evidence="2 3">AGD 8-3</strain>
    </source>
</reference>
<keyword evidence="1" id="KW-0472">Membrane</keyword>
<dbReference type="InterPro" id="IPR045584">
    <property type="entry name" value="Pilin-like"/>
</dbReference>
<evidence type="ECO:0000313" key="2">
    <source>
        <dbReference type="EMBL" id="AMC99276.1"/>
    </source>
</evidence>
<gene>
    <name evidence="2" type="primary">fimA</name>
    <name evidence="2" type="ORF">LOKO_00179</name>
</gene>
<evidence type="ECO:0000256" key="1">
    <source>
        <dbReference type="SAM" id="Phobius"/>
    </source>
</evidence>
<dbReference type="InterPro" id="IPR012902">
    <property type="entry name" value="N_methyl_site"/>
</dbReference>
<dbReference type="InterPro" id="IPR031982">
    <property type="entry name" value="PilE-like"/>
</dbReference>
<dbReference type="PANTHER" id="PTHR30093:SF47">
    <property type="entry name" value="TYPE IV PILUS NON-CORE MINOR PILIN PILE"/>
    <property type="match status" value="1"/>
</dbReference>
<organism evidence="2 3">
    <name type="scientific">Halomonas chromatireducens</name>
    <dbReference type="NCBI Taxonomy" id="507626"/>
    <lineage>
        <taxon>Bacteria</taxon>
        <taxon>Pseudomonadati</taxon>
        <taxon>Pseudomonadota</taxon>
        <taxon>Gammaproteobacteria</taxon>
        <taxon>Oceanospirillales</taxon>
        <taxon>Halomonadaceae</taxon>
        <taxon>Halomonas</taxon>
    </lineage>
</organism>
<dbReference type="EMBL" id="CP014226">
    <property type="protein sequence ID" value="AMC99276.1"/>
    <property type="molecule type" value="Genomic_DNA"/>
</dbReference>
<feature type="transmembrane region" description="Helical" evidence="1">
    <location>
        <begin position="21"/>
        <end position="42"/>
    </location>
</feature>
<dbReference type="SUPFAM" id="SSF54523">
    <property type="entry name" value="Pili subunits"/>
    <property type="match status" value="1"/>
</dbReference>
<dbReference type="KEGG" id="hco:LOKO_00179"/>
<keyword evidence="3" id="KW-1185">Reference proteome</keyword>
<reference evidence="2 3" key="2">
    <citation type="submission" date="2016-02" db="EMBL/GenBank/DDBJ databases">
        <authorList>
            <person name="Wen L."/>
            <person name="He K."/>
            <person name="Yang H."/>
        </authorList>
    </citation>
    <scope>NUCLEOTIDE SEQUENCE [LARGE SCALE GENOMIC DNA]</scope>
    <source>
        <strain evidence="2 3">AGD 8-3</strain>
    </source>
</reference>
<dbReference type="PATRIC" id="fig|507626.3.peg.174"/>
<dbReference type="OrthoDB" id="5296638at2"/>
<dbReference type="Pfam" id="PF07963">
    <property type="entry name" value="N_methyl"/>
    <property type="match status" value="1"/>
</dbReference>
<dbReference type="NCBIfam" id="TIGR02532">
    <property type="entry name" value="IV_pilin_GFxxxE"/>
    <property type="match status" value="1"/>
</dbReference>
<proteinExistence type="predicted"/>
<keyword evidence="1" id="KW-0812">Transmembrane</keyword>
<dbReference type="PANTHER" id="PTHR30093">
    <property type="entry name" value="GENERAL SECRETION PATHWAY PROTEIN G"/>
    <property type="match status" value="1"/>
</dbReference>
<dbReference type="STRING" id="507626.LOKO_00179"/>
<accession>A0A0X8HAX9</accession>
<keyword evidence="1" id="KW-1133">Transmembrane helix</keyword>